<comment type="catalytic activity">
    <reaction evidence="13 15">
        <text>riboflavin + ATP = FMN + ADP + H(+)</text>
        <dbReference type="Rhea" id="RHEA:14357"/>
        <dbReference type="ChEBI" id="CHEBI:15378"/>
        <dbReference type="ChEBI" id="CHEBI:30616"/>
        <dbReference type="ChEBI" id="CHEBI:57986"/>
        <dbReference type="ChEBI" id="CHEBI:58210"/>
        <dbReference type="ChEBI" id="CHEBI:456216"/>
        <dbReference type="EC" id="2.7.1.26"/>
    </reaction>
</comment>
<dbReference type="CDD" id="cd02064">
    <property type="entry name" value="FAD_synthetase_N"/>
    <property type="match status" value="1"/>
</dbReference>
<dbReference type="EMBL" id="CP053661">
    <property type="protein sequence ID" value="QKD82539.1"/>
    <property type="molecule type" value="Genomic_DNA"/>
</dbReference>
<evidence type="ECO:0000256" key="2">
    <source>
        <dbReference type="ARBA" id="ARBA00004726"/>
    </source>
</evidence>
<evidence type="ECO:0000256" key="12">
    <source>
        <dbReference type="ARBA" id="ARBA00023268"/>
    </source>
</evidence>
<dbReference type="AlphaFoldDB" id="A0A6M8B5E2"/>
<dbReference type="FunFam" id="2.40.30.30:FF:000003">
    <property type="entry name" value="Riboflavin biosynthesis protein"/>
    <property type="match status" value="1"/>
</dbReference>
<proteinExistence type="inferred from homology"/>
<dbReference type="InterPro" id="IPR023468">
    <property type="entry name" value="Riboflavin_kinase"/>
</dbReference>
<dbReference type="Gene3D" id="2.40.30.30">
    <property type="entry name" value="Riboflavin kinase-like"/>
    <property type="match status" value="1"/>
</dbReference>
<dbReference type="InterPro" id="IPR002606">
    <property type="entry name" value="Riboflavin_kinase_bac"/>
</dbReference>
<evidence type="ECO:0000256" key="3">
    <source>
        <dbReference type="ARBA" id="ARBA00005201"/>
    </source>
</evidence>
<dbReference type="PANTHER" id="PTHR22749">
    <property type="entry name" value="RIBOFLAVIN KINASE/FMN ADENYLYLTRANSFERASE"/>
    <property type="match status" value="1"/>
</dbReference>
<dbReference type="EC" id="2.7.7.2" evidence="15"/>
<feature type="domain" description="Riboflavin kinase" evidence="16">
    <location>
        <begin position="190"/>
        <end position="330"/>
    </location>
</feature>
<comment type="similarity">
    <text evidence="15">Belongs to the ribF family.</text>
</comment>
<evidence type="ECO:0000256" key="14">
    <source>
        <dbReference type="ARBA" id="ARBA00049494"/>
    </source>
</evidence>
<keyword evidence="12" id="KW-0511">Multifunctional enzyme</keyword>
<evidence type="ECO:0000256" key="5">
    <source>
        <dbReference type="ARBA" id="ARBA00022643"/>
    </source>
</evidence>
<evidence type="ECO:0000313" key="18">
    <source>
        <dbReference type="Proteomes" id="UP000505210"/>
    </source>
</evidence>
<comment type="pathway">
    <text evidence="3 15">Cofactor biosynthesis; FMN biosynthesis; FMN from riboflavin (ATP route): step 1/1.</text>
</comment>
<evidence type="ECO:0000259" key="16">
    <source>
        <dbReference type="SMART" id="SM00904"/>
    </source>
</evidence>
<dbReference type="Pfam" id="PF06574">
    <property type="entry name" value="FAD_syn"/>
    <property type="match status" value="1"/>
</dbReference>
<keyword evidence="8 15" id="KW-0547">Nucleotide-binding</keyword>
<dbReference type="GO" id="GO:0005524">
    <property type="term" value="F:ATP binding"/>
    <property type="evidence" value="ECO:0007669"/>
    <property type="project" value="UniProtKB-UniRule"/>
</dbReference>
<dbReference type="PIRSF" id="PIRSF004491">
    <property type="entry name" value="FAD_Synth"/>
    <property type="match status" value="1"/>
</dbReference>
<dbReference type="InterPro" id="IPR014729">
    <property type="entry name" value="Rossmann-like_a/b/a_fold"/>
</dbReference>
<keyword evidence="5 15" id="KW-0288">FMN</keyword>
<dbReference type="GO" id="GO:0008531">
    <property type="term" value="F:riboflavin kinase activity"/>
    <property type="evidence" value="ECO:0007669"/>
    <property type="project" value="UniProtKB-UniRule"/>
</dbReference>
<dbReference type="UniPathway" id="UPA00276">
    <property type="reaction ID" value="UER00406"/>
</dbReference>
<evidence type="ECO:0000256" key="7">
    <source>
        <dbReference type="ARBA" id="ARBA00022695"/>
    </source>
</evidence>
<evidence type="ECO:0000256" key="6">
    <source>
        <dbReference type="ARBA" id="ARBA00022679"/>
    </source>
</evidence>
<dbReference type="Proteomes" id="UP000505210">
    <property type="component" value="Chromosome"/>
</dbReference>
<dbReference type="FunFam" id="3.40.50.620:FF:000021">
    <property type="entry name" value="Riboflavin biosynthesis protein"/>
    <property type="match status" value="1"/>
</dbReference>
<comment type="function">
    <text evidence="1">Catalyzes the phosphorylation of riboflavin to FMN followed by the adenylation of FMN to FAD.</text>
</comment>
<dbReference type="InterPro" id="IPR023465">
    <property type="entry name" value="Riboflavin_kinase_dom_sf"/>
</dbReference>
<keyword evidence="7 15" id="KW-0548">Nucleotidyltransferase</keyword>
<evidence type="ECO:0000256" key="11">
    <source>
        <dbReference type="ARBA" id="ARBA00022840"/>
    </source>
</evidence>
<accession>A0A6M8B5E2</accession>
<name>A0A6M8B5E2_9CYAN</name>
<dbReference type="InterPro" id="IPR015865">
    <property type="entry name" value="Riboflavin_kinase_bac/euk"/>
</dbReference>
<keyword evidence="18" id="KW-1185">Reference proteome</keyword>
<keyword evidence="11 15" id="KW-0067">ATP-binding</keyword>
<dbReference type="NCBIfam" id="TIGR00083">
    <property type="entry name" value="ribF"/>
    <property type="match status" value="1"/>
</dbReference>
<dbReference type="KEGG" id="theu:HPC62_10405"/>
<evidence type="ECO:0000256" key="4">
    <source>
        <dbReference type="ARBA" id="ARBA00022630"/>
    </source>
</evidence>
<dbReference type="PANTHER" id="PTHR22749:SF6">
    <property type="entry name" value="RIBOFLAVIN KINASE"/>
    <property type="match status" value="1"/>
</dbReference>
<evidence type="ECO:0000256" key="10">
    <source>
        <dbReference type="ARBA" id="ARBA00022827"/>
    </source>
</evidence>
<reference evidence="17 18" key="1">
    <citation type="submission" date="2020-05" db="EMBL/GenBank/DDBJ databases">
        <title>Complete genome sequence of of a novel Thermoleptolyngbya strain isolated from hot springs of Ganzi, Sichuan China.</title>
        <authorList>
            <person name="Tang J."/>
            <person name="Daroch M."/>
            <person name="Li L."/>
            <person name="Waleron K."/>
            <person name="Waleron M."/>
            <person name="Waleron M."/>
        </authorList>
    </citation>
    <scope>NUCLEOTIDE SEQUENCE [LARGE SCALE GENOMIC DNA]</scope>
    <source>
        <strain evidence="17 18">PKUAC-SCTA183</strain>
    </source>
</reference>
<keyword evidence="10 15" id="KW-0274">FAD</keyword>
<evidence type="ECO:0000256" key="1">
    <source>
        <dbReference type="ARBA" id="ARBA00002121"/>
    </source>
</evidence>
<evidence type="ECO:0000256" key="8">
    <source>
        <dbReference type="ARBA" id="ARBA00022741"/>
    </source>
</evidence>
<gene>
    <name evidence="17" type="ORF">HPC62_10405</name>
</gene>
<dbReference type="GO" id="GO:0006747">
    <property type="term" value="P:FAD biosynthetic process"/>
    <property type="evidence" value="ECO:0007669"/>
    <property type="project" value="UniProtKB-UniRule"/>
</dbReference>
<comment type="pathway">
    <text evidence="2 15">Cofactor biosynthesis; FAD biosynthesis; FAD from FMN: step 1/1.</text>
</comment>
<evidence type="ECO:0000313" key="17">
    <source>
        <dbReference type="EMBL" id="QKD82539.1"/>
    </source>
</evidence>
<dbReference type="GO" id="GO:0003919">
    <property type="term" value="F:FMN adenylyltransferase activity"/>
    <property type="evidence" value="ECO:0007669"/>
    <property type="project" value="UniProtKB-UniRule"/>
</dbReference>
<keyword evidence="4 15" id="KW-0285">Flavoprotein</keyword>
<evidence type="ECO:0000256" key="15">
    <source>
        <dbReference type="PIRNR" id="PIRNR004491"/>
    </source>
</evidence>
<dbReference type="InterPro" id="IPR015864">
    <property type="entry name" value="FAD_synthase"/>
</dbReference>
<dbReference type="GO" id="GO:0009398">
    <property type="term" value="P:FMN biosynthetic process"/>
    <property type="evidence" value="ECO:0007669"/>
    <property type="project" value="UniProtKB-UniRule"/>
</dbReference>
<evidence type="ECO:0000256" key="13">
    <source>
        <dbReference type="ARBA" id="ARBA00047880"/>
    </source>
</evidence>
<dbReference type="SMART" id="SM00904">
    <property type="entry name" value="Flavokinase"/>
    <property type="match status" value="1"/>
</dbReference>
<dbReference type="SUPFAM" id="SSF52374">
    <property type="entry name" value="Nucleotidylyl transferase"/>
    <property type="match status" value="1"/>
</dbReference>
<keyword evidence="9 15" id="KW-0418">Kinase</keyword>
<dbReference type="RefSeq" id="WP_172355421.1">
    <property type="nucleotide sequence ID" value="NZ_CP053661.1"/>
</dbReference>
<dbReference type="Pfam" id="PF01687">
    <property type="entry name" value="Flavokinase"/>
    <property type="match status" value="1"/>
</dbReference>
<dbReference type="Gene3D" id="3.40.50.620">
    <property type="entry name" value="HUPs"/>
    <property type="match status" value="1"/>
</dbReference>
<comment type="catalytic activity">
    <reaction evidence="14 15">
        <text>FMN + ATP + H(+) = FAD + diphosphate</text>
        <dbReference type="Rhea" id="RHEA:17237"/>
        <dbReference type="ChEBI" id="CHEBI:15378"/>
        <dbReference type="ChEBI" id="CHEBI:30616"/>
        <dbReference type="ChEBI" id="CHEBI:33019"/>
        <dbReference type="ChEBI" id="CHEBI:57692"/>
        <dbReference type="ChEBI" id="CHEBI:58210"/>
        <dbReference type="EC" id="2.7.7.2"/>
    </reaction>
</comment>
<dbReference type="UniPathway" id="UPA00277">
    <property type="reaction ID" value="UER00407"/>
</dbReference>
<organism evidence="17 18">
    <name type="scientific">Thermoleptolyngbya sichuanensis A183</name>
    <dbReference type="NCBI Taxonomy" id="2737172"/>
    <lineage>
        <taxon>Bacteria</taxon>
        <taxon>Bacillati</taxon>
        <taxon>Cyanobacteriota</taxon>
        <taxon>Cyanophyceae</taxon>
        <taxon>Oculatellales</taxon>
        <taxon>Oculatellaceae</taxon>
        <taxon>Thermoleptolyngbya</taxon>
        <taxon>Thermoleptolyngbya sichuanensis</taxon>
    </lineage>
</organism>
<dbReference type="GO" id="GO:0009231">
    <property type="term" value="P:riboflavin biosynthetic process"/>
    <property type="evidence" value="ECO:0007669"/>
    <property type="project" value="InterPro"/>
</dbReference>
<dbReference type="EC" id="2.7.1.26" evidence="15"/>
<keyword evidence="6 15" id="KW-0808">Transferase</keyword>
<sequence length="333" mass="36558">MWITSCLETVKTPTVVALGNFDGVHPGHQTVIEPVWLAAQQFRATCAVGSGAIAPVPTVVTFHPHPREFFTGKRRDLLTPLAEKVAQLKPLGVAQLVRLPFDHDLSCLSPEAFVEQILVRSLAAQEISVGENFCFGHKRAGTAEDLRAIAARYDIPVHIVPMYTLDGERVSSSTIRDYLQQGLVRPAARLLGRPYMLVGDVVKGQQLGRSLGFPTANLCLPEEKFLPRLGVYAVRVWVQNEAFPNALVLPPADPARQPQPGVMNLGYRPTVDGSQRQVEVHLLDWAGDLYGKTLVVGLEAFLRAEQKFDSLDALKAQIQQDCDQARSLLTTSP</sequence>
<dbReference type="SUPFAM" id="SSF82114">
    <property type="entry name" value="Riboflavin kinase-like"/>
    <property type="match status" value="1"/>
</dbReference>
<protein>
    <recommendedName>
        <fullName evidence="15">Riboflavin biosynthesis protein</fullName>
    </recommendedName>
    <domain>
        <recommendedName>
            <fullName evidence="15">Riboflavin kinase</fullName>
            <ecNumber evidence="15">2.7.1.26</ecNumber>
        </recommendedName>
        <alternativeName>
            <fullName evidence="15">Flavokinase</fullName>
        </alternativeName>
    </domain>
    <domain>
        <recommendedName>
            <fullName evidence="15">FMN adenylyltransferase</fullName>
            <ecNumber evidence="15">2.7.7.2</ecNumber>
        </recommendedName>
        <alternativeName>
            <fullName evidence="15">FAD pyrophosphorylase</fullName>
        </alternativeName>
        <alternativeName>
            <fullName evidence="15">FAD synthase</fullName>
        </alternativeName>
    </domain>
</protein>
<evidence type="ECO:0000256" key="9">
    <source>
        <dbReference type="ARBA" id="ARBA00022777"/>
    </source>
</evidence>
<dbReference type="NCBIfam" id="NF004162">
    <property type="entry name" value="PRK05627.1-5"/>
    <property type="match status" value="1"/>
</dbReference>
<dbReference type="NCBIfam" id="NF004160">
    <property type="entry name" value="PRK05627.1-3"/>
    <property type="match status" value="1"/>
</dbReference>